<evidence type="ECO:0000256" key="1">
    <source>
        <dbReference type="ARBA" id="ARBA00001968"/>
    </source>
</evidence>
<dbReference type="SUPFAM" id="SSF52768">
    <property type="entry name" value="Arginase/deacetylase"/>
    <property type="match status" value="1"/>
</dbReference>
<comment type="similarity">
    <text evidence="17">Belongs to the histone deacetylase family. HD Type 1 subfamily.</text>
</comment>
<keyword evidence="7" id="KW-0678">Repressor</keyword>
<keyword evidence="11 17" id="KW-0805">Transcription regulation</keyword>
<dbReference type="RefSeq" id="XP_029649631.2">
    <property type="nucleotide sequence ID" value="XM_029793771.2"/>
</dbReference>
<dbReference type="GO" id="GO:0005634">
    <property type="term" value="C:nucleus"/>
    <property type="evidence" value="ECO:0007669"/>
    <property type="project" value="UniProtKB-SubCell"/>
</dbReference>
<evidence type="ECO:0000256" key="11">
    <source>
        <dbReference type="ARBA" id="ARBA00023015"/>
    </source>
</evidence>
<dbReference type="EC" id="3.5.1.98" evidence="17"/>
<comment type="catalytic activity">
    <reaction evidence="16">
        <text>N(6)-acetyl-L-lysyl-[histone] + H2O = L-lysyl-[histone] + acetate</text>
        <dbReference type="Rhea" id="RHEA:58196"/>
        <dbReference type="Rhea" id="RHEA-COMP:9845"/>
        <dbReference type="Rhea" id="RHEA-COMP:11338"/>
        <dbReference type="ChEBI" id="CHEBI:15377"/>
        <dbReference type="ChEBI" id="CHEBI:29969"/>
        <dbReference type="ChEBI" id="CHEBI:30089"/>
        <dbReference type="ChEBI" id="CHEBI:61930"/>
        <dbReference type="EC" id="3.5.1.98"/>
    </reaction>
    <physiologicalReaction direction="left-to-right" evidence="16">
        <dbReference type="Rhea" id="RHEA:58197"/>
    </physiologicalReaction>
</comment>
<evidence type="ECO:0000256" key="16">
    <source>
        <dbReference type="ARBA" id="ARBA00049416"/>
    </source>
</evidence>
<dbReference type="InterPro" id="IPR023696">
    <property type="entry name" value="Ureohydrolase_dom_sf"/>
</dbReference>
<evidence type="ECO:0000256" key="6">
    <source>
        <dbReference type="ARBA" id="ARBA00022490"/>
    </source>
</evidence>
<reference evidence="19" key="1">
    <citation type="submission" date="2025-08" db="UniProtKB">
        <authorList>
            <consortium name="RefSeq"/>
        </authorList>
    </citation>
    <scope>IDENTIFICATION</scope>
</reference>
<keyword evidence="13 17" id="KW-0539">Nucleus</keyword>
<evidence type="ECO:0000256" key="15">
    <source>
        <dbReference type="ARBA" id="ARBA00049193"/>
    </source>
</evidence>
<keyword evidence="8" id="KW-0479">Metal-binding</keyword>
<comment type="catalytic activity">
    <reaction evidence="14">
        <text>N(6)-acetyl-L-lysyl-[protein] + H2O = L-lysyl-[protein] + acetate</text>
        <dbReference type="Rhea" id="RHEA:58108"/>
        <dbReference type="Rhea" id="RHEA-COMP:9752"/>
        <dbReference type="Rhea" id="RHEA-COMP:10731"/>
        <dbReference type="ChEBI" id="CHEBI:15377"/>
        <dbReference type="ChEBI" id="CHEBI:29969"/>
        <dbReference type="ChEBI" id="CHEBI:30089"/>
        <dbReference type="ChEBI" id="CHEBI:61930"/>
    </reaction>
    <physiologicalReaction direction="left-to-right" evidence="14">
        <dbReference type="Rhea" id="RHEA:58109"/>
    </physiologicalReaction>
</comment>
<evidence type="ECO:0000313" key="18">
    <source>
        <dbReference type="Proteomes" id="UP000515154"/>
    </source>
</evidence>
<gene>
    <name evidence="19" type="primary">LOC115223266</name>
</gene>
<evidence type="ECO:0000256" key="14">
    <source>
        <dbReference type="ARBA" id="ARBA00049136"/>
    </source>
</evidence>
<keyword evidence="12 17" id="KW-0804">Transcription</keyword>
<dbReference type="InterPro" id="IPR037138">
    <property type="entry name" value="His_deacetylse_dom_sf"/>
</dbReference>
<evidence type="ECO:0000256" key="5">
    <source>
        <dbReference type="ARBA" id="ARBA00022454"/>
    </source>
</evidence>
<keyword evidence="10 17" id="KW-0156">Chromatin regulator</keyword>
<name>A0A6P7TKK8_9MOLL</name>
<dbReference type="GO" id="GO:0141221">
    <property type="term" value="F:histone deacetylase activity, hydrolytic mechanism"/>
    <property type="evidence" value="ECO:0007669"/>
    <property type="project" value="UniProtKB-EC"/>
</dbReference>
<evidence type="ECO:0000256" key="17">
    <source>
        <dbReference type="PIRNR" id="PIRNR037913"/>
    </source>
</evidence>
<evidence type="ECO:0000256" key="9">
    <source>
        <dbReference type="ARBA" id="ARBA00022801"/>
    </source>
</evidence>
<dbReference type="PANTHER" id="PTHR10625:SF14">
    <property type="entry name" value="HISTONE DEACETYLASE 8"/>
    <property type="match status" value="1"/>
</dbReference>
<evidence type="ECO:0000256" key="3">
    <source>
        <dbReference type="ARBA" id="ARBA00004286"/>
    </source>
</evidence>
<dbReference type="AlphaFoldDB" id="A0A6P7TKK8"/>
<dbReference type="InterPro" id="IPR023801">
    <property type="entry name" value="His_deacetylse_dom"/>
</dbReference>
<comment type="subcellular location">
    <subcellularLocation>
        <location evidence="3">Chromosome</location>
    </subcellularLocation>
    <subcellularLocation>
        <location evidence="4">Cytoplasm</location>
    </subcellularLocation>
    <subcellularLocation>
        <location evidence="2 17">Nucleus</location>
    </subcellularLocation>
</comment>
<keyword evidence="18" id="KW-1185">Reference proteome</keyword>
<sequence length="420" mass="47077">MANVEHCFDKMTTNPASAKQSDPVKDSDDSTKTLKECFNQMNTCKSDYFPPKVAYIFSDSLLQWSNFGLKVRQRGKLVHGLIEAYGLTKHMRIVSPKKATFDEMAEFHCRNYLQFLESINKFDDEEKYSEEAEQFGLSYDCPTEKGVFNYVSHIAGSTIEAARCLVDKENPCQIAINWFGGWHHAHRDSASGFCYVNDCVLGILELRKTFTRVLYVDLDLHHGDGVEEAFAVTSKVFTVSFHKLLPGFFPGTGSIDDVGFGKGIHHCVNVPLMDGIKDVEFVALFKRIMSEVIDVFAPEAIVCQCGADGIAGDPMNSFNLTPQSLTSCVRYFTTLKVPLLLLGGGGYNFCNTSKTWTLITAAVIGKKLSPNIPDHKYYITYGPSYELTVDPGNRKDLNSYENIRSIYKKVLENLSQLRAK</sequence>
<keyword evidence="9 17" id="KW-0378">Hydrolase</keyword>
<dbReference type="Proteomes" id="UP000515154">
    <property type="component" value="Linkage group LG22"/>
</dbReference>
<evidence type="ECO:0000256" key="4">
    <source>
        <dbReference type="ARBA" id="ARBA00004496"/>
    </source>
</evidence>
<evidence type="ECO:0000256" key="13">
    <source>
        <dbReference type="ARBA" id="ARBA00023242"/>
    </source>
</evidence>
<organism evidence="18 19">
    <name type="scientific">Octopus sinensis</name>
    <name type="common">East Asian common octopus</name>
    <dbReference type="NCBI Taxonomy" id="2607531"/>
    <lineage>
        <taxon>Eukaryota</taxon>
        <taxon>Metazoa</taxon>
        <taxon>Spiralia</taxon>
        <taxon>Lophotrochozoa</taxon>
        <taxon>Mollusca</taxon>
        <taxon>Cephalopoda</taxon>
        <taxon>Coleoidea</taxon>
        <taxon>Octopodiformes</taxon>
        <taxon>Octopoda</taxon>
        <taxon>Incirrata</taxon>
        <taxon>Octopodidae</taxon>
        <taxon>Octopus</taxon>
    </lineage>
</organism>
<dbReference type="GO" id="GO:0005737">
    <property type="term" value="C:cytoplasm"/>
    <property type="evidence" value="ECO:0007669"/>
    <property type="project" value="UniProtKB-SubCell"/>
</dbReference>
<dbReference type="PRINTS" id="PR01270">
    <property type="entry name" value="HDASUPER"/>
</dbReference>
<accession>A0A6P7TKK8</accession>
<dbReference type="PANTHER" id="PTHR10625">
    <property type="entry name" value="HISTONE DEACETYLASE HDAC1-RELATED"/>
    <property type="match status" value="1"/>
</dbReference>
<dbReference type="GO" id="GO:0046872">
    <property type="term" value="F:metal ion binding"/>
    <property type="evidence" value="ECO:0007669"/>
    <property type="project" value="UniProtKB-KW"/>
</dbReference>
<evidence type="ECO:0000256" key="8">
    <source>
        <dbReference type="ARBA" id="ARBA00022723"/>
    </source>
</evidence>
<comment type="catalytic activity">
    <reaction evidence="15">
        <text>N(6)-(2E)-butenoyl-L-lysyl-[protein] + H2O = (2E)-2-butenoate + L-lysyl-[protein]</text>
        <dbReference type="Rhea" id="RHEA:69172"/>
        <dbReference type="Rhea" id="RHEA-COMP:9752"/>
        <dbReference type="Rhea" id="RHEA-COMP:13707"/>
        <dbReference type="ChEBI" id="CHEBI:15377"/>
        <dbReference type="ChEBI" id="CHEBI:29969"/>
        <dbReference type="ChEBI" id="CHEBI:35899"/>
        <dbReference type="ChEBI" id="CHEBI:137954"/>
    </reaction>
    <physiologicalReaction direction="left-to-right" evidence="15">
        <dbReference type="Rhea" id="RHEA:69173"/>
    </physiologicalReaction>
</comment>
<dbReference type="KEGG" id="osn:115223266"/>
<protein>
    <recommendedName>
        <fullName evidence="17">Histone deacetylase</fullName>
        <ecNumber evidence="17">3.5.1.98</ecNumber>
    </recommendedName>
</protein>
<dbReference type="Gene3D" id="3.40.800.20">
    <property type="entry name" value="Histone deacetylase domain"/>
    <property type="match status" value="1"/>
</dbReference>
<dbReference type="InterPro" id="IPR003084">
    <property type="entry name" value="HDAC_I/II"/>
</dbReference>
<dbReference type="GO" id="GO:0005694">
    <property type="term" value="C:chromosome"/>
    <property type="evidence" value="ECO:0007669"/>
    <property type="project" value="UniProtKB-SubCell"/>
</dbReference>
<dbReference type="PRINTS" id="PR01271">
    <property type="entry name" value="HISDACETLASE"/>
</dbReference>
<proteinExistence type="inferred from homology"/>
<evidence type="ECO:0000256" key="12">
    <source>
        <dbReference type="ARBA" id="ARBA00023163"/>
    </source>
</evidence>
<keyword evidence="5" id="KW-0158">Chromosome</keyword>
<dbReference type="GO" id="GO:0031507">
    <property type="term" value="P:heterochromatin formation"/>
    <property type="evidence" value="ECO:0007669"/>
    <property type="project" value="TreeGrafter"/>
</dbReference>
<dbReference type="FunFam" id="3.40.800.20:FF:000006">
    <property type="entry name" value="Histone deacetylase 8"/>
    <property type="match status" value="1"/>
</dbReference>
<evidence type="ECO:0000256" key="7">
    <source>
        <dbReference type="ARBA" id="ARBA00022491"/>
    </source>
</evidence>
<keyword evidence="6" id="KW-0963">Cytoplasm</keyword>
<dbReference type="InterPro" id="IPR000286">
    <property type="entry name" value="HDACs"/>
</dbReference>
<dbReference type="PIRSF" id="PIRSF037913">
    <property type="entry name" value="His_deacetylse_1"/>
    <property type="match status" value="1"/>
</dbReference>
<evidence type="ECO:0000256" key="10">
    <source>
        <dbReference type="ARBA" id="ARBA00022853"/>
    </source>
</evidence>
<evidence type="ECO:0000256" key="2">
    <source>
        <dbReference type="ARBA" id="ARBA00004123"/>
    </source>
</evidence>
<comment type="cofactor">
    <cofactor evidence="1">
        <name>a divalent metal cation</name>
        <dbReference type="ChEBI" id="CHEBI:60240"/>
    </cofactor>
</comment>
<evidence type="ECO:0000313" key="19">
    <source>
        <dbReference type="RefSeq" id="XP_029649631.2"/>
    </source>
</evidence>
<dbReference type="Pfam" id="PF00850">
    <property type="entry name" value="Hist_deacetyl"/>
    <property type="match status" value="1"/>
</dbReference>